<dbReference type="InterPro" id="IPR002347">
    <property type="entry name" value="SDR_fam"/>
</dbReference>
<dbReference type="AlphaFoldDB" id="A0A7C2NFC3"/>
<dbReference type="SMART" id="SM00822">
    <property type="entry name" value="PKS_KR"/>
    <property type="match status" value="1"/>
</dbReference>
<dbReference type="SUPFAM" id="SSF51735">
    <property type="entry name" value="NAD(P)-binding Rossmann-fold domains"/>
    <property type="match status" value="1"/>
</dbReference>
<comment type="caution">
    <text evidence="4">The sequence shown here is derived from an EMBL/GenBank/DDBJ whole genome shotgun (WGS) entry which is preliminary data.</text>
</comment>
<dbReference type="InterPro" id="IPR036291">
    <property type="entry name" value="NAD(P)-bd_dom_sf"/>
</dbReference>
<keyword evidence="2" id="KW-0560">Oxidoreductase</keyword>
<sequence length="262" mass="27928">MLEEGLAWPPVGDGSWRAGEGRGLRVVVSGGSRGIGRAIVLALVQAGYEVDFLYRQNQNAAQEVEIQARELGGSARGFRCDVSVREDVESFLAQLAEPVYAVVNNAAIIADGTLLLMDEERWRGVVDTALTGAYRLTRGCLRSMLHSGRGRVVNIGSLSGLLGQHGQTNYSAAKGGLVAFTKALAREVGRYGITANCVVPGWIETDLTASLPETRKKRARESVPMGRFGKPEEVASVVRFLLSPQAAYITGAVIRVDGGLGA</sequence>
<evidence type="ECO:0000256" key="1">
    <source>
        <dbReference type="ARBA" id="ARBA00006484"/>
    </source>
</evidence>
<dbReference type="Gene3D" id="3.40.50.720">
    <property type="entry name" value="NAD(P)-binding Rossmann-like Domain"/>
    <property type="match status" value="1"/>
</dbReference>
<dbReference type="Pfam" id="PF13561">
    <property type="entry name" value="adh_short_C2"/>
    <property type="match status" value="1"/>
</dbReference>
<dbReference type="PRINTS" id="PR00080">
    <property type="entry name" value="SDRFAMILY"/>
</dbReference>
<reference evidence="4" key="1">
    <citation type="journal article" date="2020" name="mSystems">
        <title>Genome- and Community-Level Interaction Insights into Carbon Utilization and Element Cycling Functions of Hydrothermarchaeota in Hydrothermal Sediment.</title>
        <authorList>
            <person name="Zhou Z."/>
            <person name="Liu Y."/>
            <person name="Xu W."/>
            <person name="Pan J."/>
            <person name="Luo Z.H."/>
            <person name="Li M."/>
        </authorList>
    </citation>
    <scope>NUCLEOTIDE SEQUENCE [LARGE SCALE GENOMIC DNA]</scope>
    <source>
        <strain evidence="4">SpSt-299</strain>
    </source>
</reference>
<proteinExistence type="inferred from homology"/>
<protein>
    <submittedName>
        <fullName evidence="4">SDR family oxidoreductase</fullName>
    </submittedName>
</protein>
<feature type="domain" description="Ketoreductase" evidence="3">
    <location>
        <begin position="24"/>
        <end position="205"/>
    </location>
</feature>
<dbReference type="GO" id="GO:0016491">
    <property type="term" value="F:oxidoreductase activity"/>
    <property type="evidence" value="ECO:0007669"/>
    <property type="project" value="UniProtKB-KW"/>
</dbReference>
<dbReference type="EMBL" id="DSMR01000042">
    <property type="protein sequence ID" value="HET46663.1"/>
    <property type="molecule type" value="Genomic_DNA"/>
</dbReference>
<dbReference type="InterPro" id="IPR057326">
    <property type="entry name" value="KR_dom"/>
</dbReference>
<dbReference type="PANTHER" id="PTHR42879">
    <property type="entry name" value="3-OXOACYL-(ACYL-CARRIER-PROTEIN) REDUCTASE"/>
    <property type="match status" value="1"/>
</dbReference>
<dbReference type="InterPro" id="IPR050259">
    <property type="entry name" value="SDR"/>
</dbReference>
<organism evidence="4">
    <name type="scientific">Thermoanaerobaculum aquaticum</name>
    <dbReference type="NCBI Taxonomy" id="1312852"/>
    <lineage>
        <taxon>Bacteria</taxon>
        <taxon>Pseudomonadati</taxon>
        <taxon>Acidobacteriota</taxon>
        <taxon>Thermoanaerobaculia</taxon>
        <taxon>Thermoanaerobaculales</taxon>
        <taxon>Thermoanaerobaculaceae</taxon>
        <taxon>Thermoanaerobaculum</taxon>
    </lineage>
</organism>
<dbReference type="PANTHER" id="PTHR42879:SF2">
    <property type="entry name" value="3-OXOACYL-[ACYL-CARRIER-PROTEIN] REDUCTASE FABG"/>
    <property type="match status" value="1"/>
</dbReference>
<dbReference type="NCBIfam" id="NF009466">
    <property type="entry name" value="PRK12826.1-2"/>
    <property type="match status" value="1"/>
</dbReference>
<name>A0A7C2NFC3_9BACT</name>
<evidence type="ECO:0000259" key="3">
    <source>
        <dbReference type="SMART" id="SM00822"/>
    </source>
</evidence>
<accession>A0A7C2NFC3</accession>
<comment type="similarity">
    <text evidence="1">Belongs to the short-chain dehydrogenases/reductases (SDR) family.</text>
</comment>
<dbReference type="FunFam" id="3.40.50.720:FF:000173">
    <property type="entry name" value="3-oxoacyl-[acyl-carrier protein] reductase"/>
    <property type="match status" value="1"/>
</dbReference>
<dbReference type="GO" id="GO:0032787">
    <property type="term" value="P:monocarboxylic acid metabolic process"/>
    <property type="evidence" value="ECO:0007669"/>
    <property type="project" value="UniProtKB-ARBA"/>
</dbReference>
<dbReference type="PRINTS" id="PR00081">
    <property type="entry name" value="GDHRDH"/>
</dbReference>
<dbReference type="InterPro" id="IPR020904">
    <property type="entry name" value="Sc_DH/Rdtase_CS"/>
</dbReference>
<evidence type="ECO:0000256" key="2">
    <source>
        <dbReference type="ARBA" id="ARBA00023002"/>
    </source>
</evidence>
<gene>
    <name evidence="4" type="ORF">ENQ31_00640</name>
</gene>
<dbReference type="PROSITE" id="PS00061">
    <property type="entry name" value="ADH_SHORT"/>
    <property type="match status" value="1"/>
</dbReference>
<evidence type="ECO:0000313" key="4">
    <source>
        <dbReference type="EMBL" id="HET46663.1"/>
    </source>
</evidence>